<reference evidence="1" key="1">
    <citation type="submission" date="2021-06" db="EMBL/GenBank/DDBJ databases">
        <authorList>
            <person name="Kallberg Y."/>
            <person name="Tangrot J."/>
            <person name="Rosling A."/>
        </authorList>
    </citation>
    <scope>NUCLEOTIDE SEQUENCE</scope>
    <source>
        <strain evidence="1">28 12/20/2015</strain>
    </source>
</reference>
<accession>A0ACA9N538</accession>
<sequence length="187" mass="22303">MSGQESDKIEETKEMKVAKPTIEMEETKRTKEAKKMNQKIKFSIFKLNEEYKMFMKNVKNRVGILVTISTAYFNYTSEKYLEGASETKIEDKTFKLMHLHIEEELIGISSATYINEGRIKWVRYYSFRMVRLKLYPAEILNIELILNGIEPIDYETYEKIKYDEYLVFERFLNEISENEISENENHA</sequence>
<dbReference type="Proteomes" id="UP000789366">
    <property type="component" value="Unassembled WGS sequence"/>
</dbReference>
<protein>
    <submittedName>
        <fullName evidence="1">5433_t:CDS:1</fullName>
    </submittedName>
</protein>
<name>A0ACA9N538_9GLOM</name>
<evidence type="ECO:0000313" key="2">
    <source>
        <dbReference type="Proteomes" id="UP000789366"/>
    </source>
</evidence>
<comment type="caution">
    <text evidence="1">The sequence shown here is derived from an EMBL/GenBank/DDBJ whole genome shotgun (WGS) entry which is preliminary data.</text>
</comment>
<proteinExistence type="predicted"/>
<evidence type="ECO:0000313" key="1">
    <source>
        <dbReference type="EMBL" id="CAG8628277.1"/>
    </source>
</evidence>
<dbReference type="EMBL" id="CAJVPW010011704">
    <property type="protein sequence ID" value="CAG8628277.1"/>
    <property type="molecule type" value="Genomic_DNA"/>
</dbReference>
<organism evidence="1 2">
    <name type="scientific">Cetraspora pellucida</name>
    <dbReference type="NCBI Taxonomy" id="1433469"/>
    <lineage>
        <taxon>Eukaryota</taxon>
        <taxon>Fungi</taxon>
        <taxon>Fungi incertae sedis</taxon>
        <taxon>Mucoromycota</taxon>
        <taxon>Glomeromycotina</taxon>
        <taxon>Glomeromycetes</taxon>
        <taxon>Diversisporales</taxon>
        <taxon>Gigasporaceae</taxon>
        <taxon>Cetraspora</taxon>
    </lineage>
</organism>
<keyword evidence="2" id="KW-1185">Reference proteome</keyword>
<gene>
    <name evidence="1" type="ORF">SPELUC_LOCUS8128</name>
</gene>